<protein>
    <submittedName>
        <fullName evidence="1">Uncharacterized protein</fullName>
    </submittedName>
</protein>
<evidence type="ECO:0000313" key="1">
    <source>
        <dbReference type="EMBL" id="CAI0459819.1"/>
    </source>
</evidence>
<dbReference type="AlphaFoldDB" id="A0AAV0NMM2"/>
<comment type="caution">
    <text evidence="1">The sequence shown here is derived from an EMBL/GenBank/DDBJ whole genome shotgun (WGS) entry which is preliminary data.</text>
</comment>
<keyword evidence="2" id="KW-1185">Reference proteome</keyword>
<dbReference type="Proteomes" id="UP001154282">
    <property type="component" value="Unassembled WGS sequence"/>
</dbReference>
<proteinExistence type="predicted"/>
<gene>
    <name evidence="1" type="ORF">LITE_LOCUS34183</name>
</gene>
<feature type="non-terminal residue" evidence="1">
    <location>
        <position position="1"/>
    </location>
</feature>
<evidence type="ECO:0000313" key="2">
    <source>
        <dbReference type="Proteomes" id="UP001154282"/>
    </source>
</evidence>
<reference evidence="1" key="1">
    <citation type="submission" date="2022-08" db="EMBL/GenBank/DDBJ databases">
        <authorList>
            <person name="Gutierrez-Valencia J."/>
        </authorList>
    </citation>
    <scope>NUCLEOTIDE SEQUENCE</scope>
</reference>
<name>A0AAV0NMM2_9ROSI</name>
<accession>A0AAV0NMM2</accession>
<sequence length="166" mass="18112">NGPLSSLKPARSLSQVPPNPLELLCLSQPPPTILFHHRFGPFLNLPEAPQLSSMSIPAAAGHLVPPSIRFLPDRRSANTGASALCNSQSIPTASGHLVPLSIWFLPDCRSATTPDSHCLFISPIARLATRDEWREKSLSFVRSRVLMGWKCCYLLVIPNSYGFASI</sequence>
<organism evidence="1 2">
    <name type="scientific">Linum tenue</name>
    <dbReference type="NCBI Taxonomy" id="586396"/>
    <lineage>
        <taxon>Eukaryota</taxon>
        <taxon>Viridiplantae</taxon>
        <taxon>Streptophyta</taxon>
        <taxon>Embryophyta</taxon>
        <taxon>Tracheophyta</taxon>
        <taxon>Spermatophyta</taxon>
        <taxon>Magnoliopsida</taxon>
        <taxon>eudicotyledons</taxon>
        <taxon>Gunneridae</taxon>
        <taxon>Pentapetalae</taxon>
        <taxon>rosids</taxon>
        <taxon>fabids</taxon>
        <taxon>Malpighiales</taxon>
        <taxon>Linaceae</taxon>
        <taxon>Linum</taxon>
    </lineage>
</organism>
<dbReference type="EMBL" id="CAMGYJ010000008">
    <property type="protein sequence ID" value="CAI0459819.1"/>
    <property type="molecule type" value="Genomic_DNA"/>
</dbReference>